<reference evidence="2" key="1">
    <citation type="submission" date="2010-08" db="EMBL/GenBank/DDBJ databases">
        <authorList>
            <person name="Harkins D.M."/>
            <person name="Madupu R."/>
            <person name="Durkin A.S."/>
            <person name="Torralba M."/>
            <person name="Methe B."/>
            <person name="Sutton G.G."/>
            <person name="Nelson K.E."/>
        </authorList>
    </citation>
    <scope>NUCLEOTIDE SEQUENCE [LARGE SCALE GENOMIC DNA]</scope>
    <source>
        <strain evidence="2">ATCC 14266</strain>
    </source>
</reference>
<evidence type="ECO:0000259" key="1">
    <source>
        <dbReference type="Pfam" id="PF13613"/>
    </source>
</evidence>
<dbReference type="Proteomes" id="UP000004218">
    <property type="component" value="Unassembled WGS sequence"/>
</dbReference>
<protein>
    <recommendedName>
        <fullName evidence="1">Transposase Helix-turn-helix domain-containing protein</fullName>
    </recommendedName>
</protein>
<organism evidence="2 3">
    <name type="scientific">Corynebacterium matruchotii ATCC 14266</name>
    <dbReference type="NCBI Taxonomy" id="553207"/>
    <lineage>
        <taxon>Bacteria</taxon>
        <taxon>Bacillati</taxon>
        <taxon>Actinomycetota</taxon>
        <taxon>Actinomycetes</taxon>
        <taxon>Mycobacteriales</taxon>
        <taxon>Corynebacteriaceae</taxon>
        <taxon>Corynebacterium</taxon>
    </lineage>
</organism>
<dbReference type="EMBL" id="ACSH02000002">
    <property type="protein sequence ID" value="EFM50085.1"/>
    <property type="molecule type" value="Genomic_DNA"/>
</dbReference>
<dbReference type="InterPro" id="IPR027805">
    <property type="entry name" value="Transposase_HTH_dom"/>
</dbReference>
<keyword evidence="3" id="KW-1185">Reference proteome</keyword>
<evidence type="ECO:0000313" key="3">
    <source>
        <dbReference type="Proteomes" id="UP000004218"/>
    </source>
</evidence>
<dbReference type="Pfam" id="PF13613">
    <property type="entry name" value="HTH_Tnp_4"/>
    <property type="match status" value="1"/>
</dbReference>
<evidence type="ECO:0000313" key="2">
    <source>
        <dbReference type="EMBL" id="EFM50085.1"/>
    </source>
</evidence>
<comment type="caution">
    <text evidence="2">The sequence shown here is derived from an EMBL/GenBank/DDBJ whole genome shotgun (WGS) entry which is preliminary data.</text>
</comment>
<proteinExistence type="predicted"/>
<gene>
    <name evidence="2" type="ORF">HMPREF0299_5699</name>
</gene>
<sequence>MQITMLYLQENLRQQTLANVFGTSQPTISRAINNVLNILDIVLPPPPQPKDLEVYSAAGKIHLRQQVEDQKEHAI</sequence>
<name>E0DBL2_9CORY</name>
<dbReference type="AlphaFoldDB" id="E0DBL2"/>
<feature type="domain" description="Transposase Helix-turn-helix" evidence="1">
    <location>
        <begin position="4"/>
        <end position="45"/>
    </location>
</feature>
<dbReference type="Gene3D" id="1.10.10.60">
    <property type="entry name" value="Homeodomain-like"/>
    <property type="match status" value="1"/>
</dbReference>
<accession>E0DBL2</accession>